<accession>A0A3E2TQY6</accession>
<feature type="non-terminal residue" evidence="1">
    <location>
        <position position="1"/>
    </location>
</feature>
<evidence type="ECO:0000313" key="1">
    <source>
        <dbReference type="EMBL" id="RGB81225.1"/>
    </source>
</evidence>
<organism evidence="1 2">
    <name type="scientific">Faecalibacterium prausnitzii</name>
    <dbReference type="NCBI Taxonomy" id="853"/>
    <lineage>
        <taxon>Bacteria</taxon>
        <taxon>Bacillati</taxon>
        <taxon>Bacillota</taxon>
        <taxon>Clostridia</taxon>
        <taxon>Eubacteriales</taxon>
        <taxon>Oscillospiraceae</taxon>
        <taxon>Faecalibacterium</taxon>
    </lineage>
</organism>
<sequence>GAFLGLLPLQGSGVLPGSKIGFLQRFFLRGEPCGELRQSVRRQLFGLDAGSKAAAAALRPMV</sequence>
<comment type="caution">
    <text evidence="1">The sequence shown here is derived from an EMBL/GenBank/DDBJ whole genome shotgun (WGS) entry which is preliminary data.</text>
</comment>
<reference evidence="1 2" key="1">
    <citation type="submission" date="2018-08" db="EMBL/GenBank/DDBJ databases">
        <title>A genome reference for cultivated species of the human gut microbiota.</title>
        <authorList>
            <person name="Zou Y."/>
            <person name="Xue W."/>
            <person name="Luo G."/>
        </authorList>
    </citation>
    <scope>NUCLEOTIDE SEQUENCE [LARGE SCALE GENOMIC DNA]</scope>
    <source>
        <strain evidence="1 2">AF31-14AC</strain>
    </source>
</reference>
<dbReference type="AlphaFoldDB" id="A0A3E2TQY6"/>
<dbReference type="RefSeq" id="WP_181969080.1">
    <property type="nucleotide sequence ID" value="NZ_QVES01000030.1"/>
</dbReference>
<dbReference type="Proteomes" id="UP000260782">
    <property type="component" value="Unassembled WGS sequence"/>
</dbReference>
<evidence type="ECO:0000313" key="2">
    <source>
        <dbReference type="Proteomes" id="UP000260782"/>
    </source>
</evidence>
<dbReference type="EMBL" id="QVES01000030">
    <property type="protein sequence ID" value="RGB81225.1"/>
    <property type="molecule type" value="Genomic_DNA"/>
</dbReference>
<protein>
    <submittedName>
        <fullName evidence="1">Uncharacterized protein</fullName>
    </submittedName>
</protein>
<gene>
    <name evidence="1" type="ORF">DWZ25_15040</name>
</gene>
<proteinExistence type="predicted"/>
<name>A0A3E2TQY6_9FIRM</name>